<dbReference type="GO" id="GO:0047661">
    <property type="term" value="F:amino-acid racemase activity"/>
    <property type="evidence" value="ECO:0007669"/>
    <property type="project" value="InterPro"/>
</dbReference>
<dbReference type="AlphaFoldDB" id="A0A398BGE2"/>
<dbReference type="EMBL" id="QWVS01000014">
    <property type="protein sequence ID" value="RID86680.1"/>
    <property type="molecule type" value="Genomic_DNA"/>
</dbReference>
<organism evidence="1 2">
    <name type="scientific">Peribacillus asahii</name>
    <dbReference type="NCBI Taxonomy" id="228899"/>
    <lineage>
        <taxon>Bacteria</taxon>
        <taxon>Bacillati</taxon>
        <taxon>Bacillota</taxon>
        <taxon>Bacilli</taxon>
        <taxon>Bacillales</taxon>
        <taxon>Bacillaceae</taxon>
        <taxon>Peribacillus</taxon>
    </lineage>
</organism>
<dbReference type="Proteomes" id="UP000266016">
    <property type="component" value="Unassembled WGS sequence"/>
</dbReference>
<sequence>MKVALISATKASLDPIERAFHEEAPDIELIHLLDTELLSMMEKEGALTPNIILRFSSLLNIAVSSEIDAIQLTCSAFNNITSILQPLYKVKLFRSDEAMLDQALAYERIGLISTVRETPIALTSYLQEKKANVQVESIVDSGLIHLLYQGEKDKHDERVKEMIYQMEGKVDVIVLSQYSMEHIADQVTCSTPILTAPRAAAKRCYTYLQNQYSTNKSS</sequence>
<keyword evidence="2" id="KW-1185">Reference proteome</keyword>
<evidence type="ECO:0000313" key="1">
    <source>
        <dbReference type="EMBL" id="RID86680.1"/>
    </source>
</evidence>
<protein>
    <recommendedName>
        <fullName evidence="3">Asp/Glu/hydantoin racemase</fullName>
    </recommendedName>
</protein>
<dbReference type="RefSeq" id="WP_119116714.1">
    <property type="nucleotide sequence ID" value="NZ_QWVS01000014.1"/>
</dbReference>
<evidence type="ECO:0008006" key="3">
    <source>
        <dbReference type="Google" id="ProtNLM"/>
    </source>
</evidence>
<name>A0A398BGE2_9BACI</name>
<gene>
    <name evidence="1" type="ORF">D1953_08295</name>
</gene>
<evidence type="ECO:0000313" key="2">
    <source>
        <dbReference type="Proteomes" id="UP000266016"/>
    </source>
</evidence>
<accession>A0A398BGE2</accession>
<comment type="caution">
    <text evidence="1">The sequence shown here is derived from an EMBL/GenBank/DDBJ whole genome shotgun (WGS) entry which is preliminary data.</text>
</comment>
<proteinExistence type="predicted"/>
<reference evidence="1 2" key="1">
    <citation type="submission" date="2018-08" db="EMBL/GenBank/DDBJ databases">
        <title>Bacillus jemisoniae sp. nov., Bacillus chryseoplanitiae sp. nov., Bacillus resnikiae sp. nov., and Bacillus frankliniae sp. nov., isolated from Viking spacecraft and associated surfaces.</title>
        <authorList>
            <person name="Seuylemezian A."/>
            <person name="Vaishampayan P."/>
        </authorList>
    </citation>
    <scope>NUCLEOTIDE SEQUENCE [LARGE SCALE GENOMIC DNA]</scope>
    <source>
        <strain evidence="1 2">MA001</strain>
    </source>
</reference>